<protein>
    <submittedName>
        <fullName evidence="2">4Fe4S-binding SPASM domain containing protein</fullName>
    </submittedName>
</protein>
<dbReference type="HOGENOM" id="CLU_009273_10_0_9"/>
<name>I9NL16_9FIRM</name>
<dbReference type="SUPFAM" id="SSF102114">
    <property type="entry name" value="Radical SAM enzymes"/>
    <property type="match status" value="1"/>
</dbReference>
<evidence type="ECO:0000256" key="1">
    <source>
        <dbReference type="ARBA" id="ARBA00001966"/>
    </source>
</evidence>
<evidence type="ECO:0000313" key="3">
    <source>
        <dbReference type="Proteomes" id="UP000005361"/>
    </source>
</evidence>
<dbReference type="Gene3D" id="3.20.20.70">
    <property type="entry name" value="Aldolase class I"/>
    <property type="match status" value="1"/>
</dbReference>
<dbReference type="InterPro" id="IPR013785">
    <property type="entry name" value="Aldolase_TIM"/>
</dbReference>
<dbReference type="GO" id="GO:0016491">
    <property type="term" value="F:oxidoreductase activity"/>
    <property type="evidence" value="ECO:0007669"/>
    <property type="project" value="InterPro"/>
</dbReference>
<dbReference type="STRING" id="1192197.JBW_03669"/>
<dbReference type="InterPro" id="IPR058240">
    <property type="entry name" value="rSAM_sf"/>
</dbReference>
<proteinExistence type="predicted"/>
<dbReference type="EMBL" id="CP010978">
    <property type="protein sequence ID" value="AJQ29006.1"/>
    <property type="molecule type" value="Genomic_DNA"/>
</dbReference>
<sequence length="341" mass="39432">MEYIDKLIASFAFEQPRIIFFGGEPLVELELMEKVLAKYWNTCRFQMVTSATVNYERFIEEIYPAYPIPEIQLSWDGTGNTNRPRLNGEDIQDEVFKKIIWTLDHKVAIDVKCVINDDNVANLLNTYLGFKALQGEYPGLVHGDFVVAHQKEFRSGFSSKLGLGLRSALYTIGEDLARKTTPYIPRDWMNKIIAVMVKDNNISSCDAGNYVVMRPNGDLYPCTIFSQLDYGRYKVGNICENGINNEVFDVIKRKCSHDDCQRCPVDCLCDGGCRYERYIQQGEHFDDYYCPHQCETIQVFYHEISAWINHLTLEEKTMLAGYLQKYQRWALNYSLPRSDGK</sequence>
<accession>I9NL16</accession>
<dbReference type="KEGG" id="pft:JBW_03669"/>
<gene>
    <name evidence="2" type="ORF">JBW_03669</name>
</gene>
<organism evidence="2 3">
    <name type="scientific">Pelosinus fermentans JBW45</name>
    <dbReference type="NCBI Taxonomy" id="1192197"/>
    <lineage>
        <taxon>Bacteria</taxon>
        <taxon>Bacillati</taxon>
        <taxon>Bacillota</taxon>
        <taxon>Negativicutes</taxon>
        <taxon>Selenomonadales</taxon>
        <taxon>Sporomusaceae</taxon>
        <taxon>Pelosinus</taxon>
    </lineage>
</organism>
<reference evidence="3" key="2">
    <citation type="submission" date="2015-02" db="EMBL/GenBank/DDBJ databases">
        <title>Complete Genome Sequence of Pelosinus fermentans JBW45.</title>
        <authorList>
            <person name="De Leon K.B."/>
            <person name="Utturkar S.M."/>
            <person name="Camilleri L.B."/>
            <person name="Arkin A.P."/>
            <person name="Fields M.W."/>
            <person name="Brown S.D."/>
            <person name="Wall J.D."/>
        </authorList>
    </citation>
    <scope>NUCLEOTIDE SEQUENCE [LARGE SCALE GENOMIC DNA]</scope>
    <source>
        <strain evidence="3">JBW45</strain>
    </source>
</reference>
<dbReference type="Proteomes" id="UP000005361">
    <property type="component" value="Chromosome"/>
</dbReference>
<dbReference type="PANTHER" id="PTHR43273">
    <property type="entry name" value="ANAEROBIC SULFATASE-MATURATING ENZYME HOMOLOG ASLB-RELATED"/>
    <property type="match status" value="1"/>
</dbReference>
<evidence type="ECO:0000313" key="2">
    <source>
        <dbReference type="EMBL" id="AJQ29006.1"/>
    </source>
</evidence>
<dbReference type="PANTHER" id="PTHR43273:SF8">
    <property type="entry name" value="RADICAL SAM DOMAIN PROTEIN"/>
    <property type="match status" value="1"/>
</dbReference>
<dbReference type="NCBIfam" id="TIGR04085">
    <property type="entry name" value="rSAM_more_4Fe4S"/>
    <property type="match status" value="1"/>
</dbReference>
<dbReference type="AlphaFoldDB" id="I9NL16"/>
<reference evidence="2 3" key="1">
    <citation type="journal article" date="2015" name="Genome Announc.">
        <title>Complete Genome Sequence of Pelosinus fermentans JBW45, a Member of a Remarkably Competitive Group of Negativicutes in the Firmicutes Phylum.</title>
        <authorList>
            <person name="De Leon K.B."/>
            <person name="Utturkar S.M."/>
            <person name="Camilleri L.B."/>
            <person name="Elias D.A."/>
            <person name="Arkin A.P."/>
            <person name="Fields M.W."/>
            <person name="Brown S.D."/>
            <person name="Wall J.D."/>
        </authorList>
    </citation>
    <scope>NUCLEOTIDE SEQUENCE [LARGE SCALE GENOMIC DNA]</scope>
    <source>
        <strain evidence="2 3">JBW45</strain>
    </source>
</reference>
<dbReference type="InterPro" id="IPR023867">
    <property type="entry name" value="Sulphatase_maturase_rSAM"/>
</dbReference>
<comment type="cofactor">
    <cofactor evidence="1">
        <name>[4Fe-4S] cluster</name>
        <dbReference type="ChEBI" id="CHEBI:49883"/>
    </cofactor>
</comment>
<dbReference type="InterPro" id="IPR023885">
    <property type="entry name" value="4Fe4S-binding_SPASM_dom"/>
</dbReference>